<name>A0A4S3JH10_9EURO</name>
<dbReference type="PANTHER" id="PTHR13271:SF135">
    <property type="entry name" value="SET DOMAIN PROTEIN (AFU_ORTHOLOGUE AFUA_4G11040)"/>
    <property type="match status" value="1"/>
</dbReference>
<dbReference type="Gene3D" id="3.90.1410.10">
    <property type="entry name" value="set domain protein methyltransferase, domain 1"/>
    <property type="match status" value="1"/>
</dbReference>
<evidence type="ECO:0000313" key="1">
    <source>
        <dbReference type="EMBL" id="THC92481.1"/>
    </source>
</evidence>
<protein>
    <recommendedName>
        <fullName evidence="3">SET domain-containing protein</fullName>
    </recommendedName>
</protein>
<dbReference type="FunFam" id="3.90.1410.10:FF:000039">
    <property type="entry name" value="SET domain protein (AFU_orthologue AFUA_4G11040)"/>
    <property type="match status" value="1"/>
</dbReference>
<reference evidence="1 2" key="1">
    <citation type="submission" date="2019-03" db="EMBL/GenBank/DDBJ databases">
        <title>The genome sequence of a newly discovered highly antifungal drug resistant Aspergillus species, Aspergillus tanneri NIH 1004.</title>
        <authorList>
            <person name="Mounaud S."/>
            <person name="Singh I."/>
            <person name="Joardar V."/>
            <person name="Pakala S."/>
            <person name="Pakala S."/>
            <person name="Venepally P."/>
            <person name="Hoover J."/>
            <person name="Nierman W."/>
            <person name="Chung J."/>
            <person name="Losada L."/>
        </authorList>
    </citation>
    <scope>NUCLEOTIDE SEQUENCE [LARGE SCALE GENOMIC DNA]</scope>
    <source>
        <strain evidence="1 2">NIH1004</strain>
    </source>
</reference>
<gene>
    <name evidence="1" type="ORF">EYZ11_008045</name>
</gene>
<dbReference type="VEuPathDB" id="FungiDB:EYZ11_008045"/>
<dbReference type="AlphaFoldDB" id="A0A4S3JH10"/>
<keyword evidence="2" id="KW-1185">Reference proteome</keyword>
<proteinExistence type="predicted"/>
<evidence type="ECO:0000313" key="2">
    <source>
        <dbReference type="Proteomes" id="UP000308092"/>
    </source>
</evidence>
<dbReference type="STRING" id="1220188.A0A4S3JH10"/>
<sequence length="702" mass="78718">MASDSTCPSASSQPNDNNSLELYTTLLQWLITYGGHVHESVQIAKDDRRGVHLQVRKDCKDGIAAGTHVLRTPLATTMSYFNAIGYAGNGDASVRFSAHGLNFPPAFMEAVGPEETSTFFLIGQFLRGDEGFWFPYIRALPQPGQLTTPLYYEGDDLVWLEGTSLLSARDQRINLWRTKYESALGELRKSGFEGAEKYTWDLYIWASTIFTSRAFSAKVLAGVIPDDEVPEGSISVLLPVIDVSNHRPLTKVEWQAGEDDVAYLVLRDVAAGDEIANNYGPRNNEQLMMNYGFCLPDNPCDYRIVSLRAPPGSPLQVAKSQQMQMFPALATHPANDHYYVFSVFYPLLDPDTPMEHSIFSPALFHGVSILAANNRELQTLEISEQEVRIAHDYGNSRADLAAISQITIELITHIAKLKSSAEELPSPCNLKQTHAKIYRDSQIMLSETALVIAAWTLHRARQHNCGGSWGDTKRLLGAHMSRVPAGKFPQEVLSRTQVRILERPSILANNGELFALNELVDLLPVAMQQPCTACFQEVTSTMERAIPMLRGSPESPFGFPMFLCVITAAYRAAKCSQETCQLSPRLTKWVQFLLDKYPPPPNDVRWALEEEDDEQMLDMFDDALMKKRRQDSDVFSLLAKYTGDWEGDDWWLSPNWMRWAWMICEQERVSVPEDPLGLLGAREEGPGSIMLSTVTYLYVPQP</sequence>
<organism evidence="1 2">
    <name type="scientific">Aspergillus tanneri</name>
    <dbReference type="NCBI Taxonomy" id="1220188"/>
    <lineage>
        <taxon>Eukaryota</taxon>
        <taxon>Fungi</taxon>
        <taxon>Dikarya</taxon>
        <taxon>Ascomycota</taxon>
        <taxon>Pezizomycotina</taxon>
        <taxon>Eurotiomycetes</taxon>
        <taxon>Eurotiomycetidae</taxon>
        <taxon>Eurotiales</taxon>
        <taxon>Aspergillaceae</taxon>
        <taxon>Aspergillus</taxon>
        <taxon>Aspergillus subgen. Circumdati</taxon>
    </lineage>
</organism>
<dbReference type="InterPro" id="IPR050600">
    <property type="entry name" value="SETD3_SETD6_MTase"/>
</dbReference>
<dbReference type="EMBL" id="SOSA01000331">
    <property type="protein sequence ID" value="THC92481.1"/>
    <property type="molecule type" value="Genomic_DNA"/>
</dbReference>
<comment type="caution">
    <text evidence="1">The sequence shown here is derived from an EMBL/GenBank/DDBJ whole genome shotgun (WGS) entry which is preliminary data.</text>
</comment>
<dbReference type="SUPFAM" id="SSF82199">
    <property type="entry name" value="SET domain"/>
    <property type="match status" value="1"/>
</dbReference>
<dbReference type="GO" id="GO:0016279">
    <property type="term" value="F:protein-lysine N-methyltransferase activity"/>
    <property type="evidence" value="ECO:0007669"/>
    <property type="project" value="TreeGrafter"/>
</dbReference>
<dbReference type="InterPro" id="IPR046341">
    <property type="entry name" value="SET_dom_sf"/>
</dbReference>
<evidence type="ECO:0008006" key="3">
    <source>
        <dbReference type="Google" id="ProtNLM"/>
    </source>
</evidence>
<dbReference type="PANTHER" id="PTHR13271">
    <property type="entry name" value="UNCHARACTERIZED PUTATIVE METHYLTRANSFERASE"/>
    <property type="match status" value="1"/>
</dbReference>
<dbReference type="Proteomes" id="UP000308092">
    <property type="component" value="Unassembled WGS sequence"/>
</dbReference>
<accession>A0A4S3JH10</accession>